<organism evidence="1 2">
    <name type="scientific">Fructilactobacillus ixorae</name>
    <dbReference type="NCBI Taxonomy" id="1750535"/>
    <lineage>
        <taxon>Bacteria</taxon>
        <taxon>Bacillati</taxon>
        <taxon>Bacillota</taxon>
        <taxon>Bacilli</taxon>
        <taxon>Lactobacillales</taxon>
        <taxon>Lactobacillaceae</taxon>
        <taxon>Fructilactobacillus</taxon>
    </lineage>
</organism>
<dbReference type="Pfam" id="PF07374">
    <property type="entry name" value="DUF1492"/>
    <property type="match status" value="1"/>
</dbReference>
<dbReference type="InterPro" id="IPR010861">
    <property type="entry name" value="DUF1492"/>
</dbReference>
<protein>
    <submittedName>
        <fullName evidence="1">DUF1492 domain-containing protein</fullName>
    </submittedName>
</protein>
<evidence type="ECO:0000313" key="1">
    <source>
        <dbReference type="EMBL" id="USS93104.1"/>
    </source>
</evidence>
<reference evidence="1" key="1">
    <citation type="submission" date="2022-05" db="EMBL/GenBank/DDBJ databases">
        <authorList>
            <person name="Oliphant S.A."/>
            <person name="Watson-Haigh N.S."/>
            <person name="Sumby K.M."/>
            <person name="Gardner J.M."/>
            <person name="Jiranek V."/>
        </authorList>
    </citation>
    <scope>NUCLEOTIDE SEQUENCE</scope>
    <source>
        <strain evidence="1">Ru20-1</strain>
    </source>
</reference>
<evidence type="ECO:0000313" key="2">
    <source>
        <dbReference type="Proteomes" id="UP001057532"/>
    </source>
</evidence>
<sequence length="93" mass="10869">MSFQAGRSFLGNLAFNNHAQDDLDTKIYLELVLSHLTDHEQRLLQLLYIDGKTILLISAELKVSRKTFYQWWKSIQQKLISILGNTFMRRKVG</sequence>
<dbReference type="Proteomes" id="UP001057532">
    <property type="component" value="Chromosome"/>
</dbReference>
<dbReference type="EMBL" id="CP097478">
    <property type="protein sequence ID" value="USS93104.1"/>
    <property type="molecule type" value="Genomic_DNA"/>
</dbReference>
<name>A0ABY5C4W7_9LACO</name>
<dbReference type="RefSeq" id="WP_252779879.1">
    <property type="nucleotide sequence ID" value="NZ_CP097478.1"/>
</dbReference>
<dbReference type="InterPro" id="IPR013324">
    <property type="entry name" value="RNA_pol_sigma_r3/r4-like"/>
</dbReference>
<accession>A0ABY5C4W7</accession>
<dbReference type="SUPFAM" id="SSF88659">
    <property type="entry name" value="Sigma3 and sigma4 domains of RNA polymerase sigma factors"/>
    <property type="match status" value="1"/>
</dbReference>
<gene>
    <name evidence="1" type="ORF">M8332_05780</name>
</gene>
<proteinExistence type="predicted"/>
<keyword evidence="2" id="KW-1185">Reference proteome</keyword>